<evidence type="ECO:0008006" key="7">
    <source>
        <dbReference type="Google" id="ProtNLM"/>
    </source>
</evidence>
<name>G5INL5_9FIRM</name>
<evidence type="ECO:0000256" key="2">
    <source>
        <dbReference type="ARBA" id="ARBA00022898"/>
    </source>
</evidence>
<reference evidence="5 6" key="1">
    <citation type="submission" date="2011-08" db="EMBL/GenBank/DDBJ databases">
        <title>The Genome Sequence of Clostridium hathewayi WAL-18680.</title>
        <authorList>
            <consortium name="The Broad Institute Genome Sequencing Platform"/>
            <person name="Earl A."/>
            <person name="Ward D."/>
            <person name="Feldgarden M."/>
            <person name="Gevers D."/>
            <person name="Finegold S.M."/>
            <person name="Summanen P.H."/>
            <person name="Molitoris D.R."/>
            <person name="Song M."/>
            <person name="Daigneault M."/>
            <person name="Allen-Vercoe E."/>
            <person name="Young S.K."/>
            <person name="Zeng Q."/>
            <person name="Gargeya S."/>
            <person name="Fitzgerald M."/>
            <person name="Haas B."/>
            <person name="Abouelleil A."/>
            <person name="Alvarado L."/>
            <person name="Arachchi H.M."/>
            <person name="Berlin A."/>
            <person name="Brown A."/>
            <person name="Chapman S.B."/>
            <person name="Chen Z."/>
            <person name="Dunbar C."/>
            <person name="Freedman E."/>
            <person name="Gearin G."/>
            <person name="Gellesch M."/>
            <person name="Goldberg J."/>
            <person name="Griggs A."/>
            <person name="Gujja S."/>
            <person name="Heiman D."/>
            <person name="Howarth C."/>
            <person name="Larson L."/>
            <person name="Lui A."/>
            <person name="MacDonald P.J.P."/>
            <person name="Montmayeur A."/>
            <person name="Murphy C."/>
            <person name="Neiman D."/>
            <person name="Pearson M."/>
            <person name="Priest M."/>
            <person name="Roberts A."/>
            <person name="Saif S."/>
            <person name="Shea T."/>
            <person name="Shenoy N."/>
            <person name="Sisk P."/>
            <person name="Stolte C."/>
            <person name="Sykes S."/>
            <person name="Wortman J."/>
            <person name="Nusbaum C."/>
            <person name="Birren B."/>
        </authorList>
    </citation>
    <scope>NUCLEOTIDE SEQUENCE [LARGE SCALE GENOMIC DNA]</scope>
    <source>
        <strain evidence="5 6">WAL-18680</strain>
    </source>
</reference>
<dbReference type="InterPro" id="IPR018319">
    <property type="entry name" value="SelA-like"/>
</dbReference>
<dbReference type="InterPro" id="IPR015421">
    <property type="entry name" value="PyrdxlP-dep_Trfase_major"/>
</dbReference>
<comment type="similarity">
    <text evidence="3">Belongs to the SelA family.</text>
</comment>
<protein>
    <recommendedName>
        <fullName evidence="7">Aminotransferase class V domain-containing protein</fullName>
    </recommendedName>
</protein>
<dbReference type="InterPro" id="IPR015424">
    <property type="entry name" value="PyrdxlP-dep_Trfase"/>
</dbReference>
<dbReference type="Gene3D" id="3.40.640.10">
    <property type="entry name" value="Type I PLP-dependent aspartate aminotransferase-like (Major domain)"/>
    <property type="match status" value="1"/>
</dbReference>
<evidence type="ECO:0000256" key="4">
    <source>
        <dbReference type="PIRSR" id="PIRSR618319-50"/>
    </source>
</evidence>
<dbReference type="PANTHER" id="PTHR32328:SF0">
    <property type="entry name" value="L-SERYL-TRNA(SEC) SELENIUM TRANSFERASE"/>
    <property type="match status" value="1"/>
</dbReference>
<gene>
    <name evidence="5" type="ORF">HMPREF9473_05093</name>
</gene>
<dbReference type="Proteomes" id="UP000005384">
    <property type="component" value="Unassembled WGS sequence"/>
</dbReference>
<organism evidence="5 6">
    <name type="scientific">Hungatella hathewayi WAL-18680</name>
    <dbReference type="NCBI Taxonomy" id="742737"/>
    <lineage>
        <taxon>Bacteria</taxon>
        <taxon>Bacillati</taxon>
        <taxon>Bacillota</taxon>
        <taxon>Clostridia</taxon>
        <taxon>Lachnospirales</taxon>
        <taxon>Lachnospiraceae</taxon>
        <taxon>Hungatella</taxon>
    </lineage>
</organism>
<evidence type="ECO:0000256" key="1">
    <source>
        <dbReference type="ARBA" id="ARBA00001933"/>
    </source>
</evidence>
<dbReference type="Pfam" id="PF03841">
    <property type="entry name" value="SelA"/>
    <property type="match status" value="1"/>
</dbReference>
<dbReference type="RefSeq" id="WP_006783081.1">
    <property type="nucleotide sequence ID" value="NZ_CP040506.1"/>
</dbReference>
<keyword evidence="6" id="KW-1185">Reference proteome</keyword>
<dbReference type="GO" id="GO:0004125">
    <property type="term" value="F:L-seryl-tRNA(Sec) selenium transferase activity"/>
    <property type="evidence" value="ECO:0007669"/>
    <property type="project" value="TreeGrafter"/>
</dbReference>
<evidence type="ECO:0000313" key="6">
    <source>
        <dbReference type="Proteomes" id="UP000005384"/>
    </source>
</evidence>
<dbReference type="OrthoDB" id="9787096at2"/>
<keyword evidence="2 4" id="KW-0663">Pyridoxal phosphate</keyword>
<comment type="caution">
    <text evidence="5">The sequence shown here is derived from an EMBL/GenBank/DDBJ whole genome shotgun (WGS) entry which is preliminary data.</text>
</comment>
<evidence type="ECO:0000256" key="3">
    <source>
        <dbReference type="ARBA" id="ARBA00044507"/>
    </source>
</evidence>
<dbReference type="PATRIC" id="fig|742737.3.peg.5086"/>
<proteinExistence type="inferred from homology"/>
<dbReference type="EMBL" id="ADLN01000128">
    <property type="protein sequence ID" value="EHI56889.1"/>
    <property type="molecule type" value="Genomic_DNA"/>
</dbReference>
<dbReference type="SUPFAM" id="SSF53383">
    <property type="entry name" value="PLP-dependent transferases"/>
    <property type="match status" value="1"/>
</dbReference>
<feature type="modified residue" description="N6-(pyridoxal phosphate)lysine" evidence="4">
    <location>
        <position position="210"/>
    </location>
</feature>
<evidence type="ECO:0000313" key="5">
    <source>
        <dbReference type="EMBL" id="EHI56889.1"/>
    </source>
</evidence>
<comment type="cofactor">
    <cofactor evidence="1 4">
        <name>pyridoxal 5'-phosphate</name>
        <dbReference type="ChEBI" id="CHEBI:597326"/>
    </cofactor>
</comment>
<dbReference type="AlphaFoldDB" id="G5INL5"/>
<sequence>MNFFEEHGITEYINAHDTYTVYGGSRMAENTLKAMEEVSRHFVDFSQMQEMLGRKTAELTHNEGAFFTNGASGGLLLAACVCMARGSAYLYSRLPDTSETVNEIIVMRAQRNAYDAALISSGAKIVEIGDADETLEFELEGRINEKTAAIFYFASTLYQRGSMSLEDTIAIARKHNIPVVVDAAAQLPPTENLWKYTSMGADMVIFSGGKTLCGPQDSGLILGKREWIEDCKRFGAPAHGICRASKTSREAMAGLYTALNNFLAVDDEQRFAELMNVNQKIEEHVRDCDSLLRSEIIPHGPVGQYYPRLFLYLKQDADAAMVVQKMRDEHIYIGLEKENNAVYISPLNLNGEEVIRVMEALKLYL</sequence>
<accession>G5INL5</accession>
<dbReference type="HOGENOM" id="CLU_040896_1_1_9"/>
<dbReference type="PANTHER" id="PTHR32328">
    <property type="entry name" value="L-SERYL-TRNA(SEC) SELENIUM TRANSFERASE"/>
    <property type="match status" value="1"/>
</dbReference>